<keyword evidence="6 10" id="KW-0378">Hydrolase</keyword>
<feature type="region of interest" description="Disordered" evidence="7">
    <location>
        <begin position="235"/>
        <end position="262"/>
    </location>
</feature>
<keyword evidence="6" id="KW-0645">Protease</keyword>
<dbReference type="Pfam" id="PF00443">
    <property type="entry name" value="UCH"/>
    <property type="match status" value="1"/>
</dbReference>
<dbReference type="STRING" id="6573.A0A210QF76"/>
<dbReference type="InterPro" id="IPR013083">
    <property type="entry name" value="Znf_RING/FYVE/PHD"/>
</dbReference>
<organism evidence="10 11">
    <name type="scientific">Mizuhopecten yessoensis</name>
    <name type="common">Japanese scallop</name>
    <name type="synonym">Patinopecten yessoensis</name>
    <dbReference type="NCBI Taxonomy" id="6573"/>
    <lineage>
        <taxon>Eukaryota</taxon>
        <taxon>Metazoa</taxon>
        <taxon>Spiralia</taxon>
        <taxon>Lophotrochozoa</taxon>
        <taxon>Mollusca</taxon>
        <taxon>Bivalvia</taxon>
        <taxon>Autobranchia</taxon>
        <taxon>Pteriomorphia</taxon>
        <taxon>Pectinida</taxon>
        <taxon>Pectinoidea</taxon>
        <taxon>Pectinidae</taxon>
        <taxon>Mizuhopecten</taxon>
    </lineage>
</organism>
<dbReference type="InterPro" id="IPR018200">
    <property type="entry name" value="USP_CS"/>
</dbReference>
<dbReference type="PROSITE" id="PS00972">
    <property type="entry name" value="USP_1"/>
    <property type="match status" value="1"/>
</dbReference>
<name>A0A210QF76_MIZYE</name>
<feature type="region of interest" description="Disordered" evidence="7">
    <location>
        <begin position="286"/>
        <end position="310"/>
    </location>
</feature>
<dbReference type="SMART" id="SM00290">
    <property type="entry name" value="ZnF_UBP"/>
    <property type="match status" value="1"/>
</dbReference>
<gene>
    <name evidence="10" type="ORF">KP79_PYT01318</name>
</gene>
<dbReference type="Gene3D" id="3.30.40.10">
    <property type="entry name" value="Zinc/RING finger domain, C3HC4 (zinc finger)"/>
    <property type="match status" value="1"/>
</dbReference>
<keyword evidence="11" id="KW-1185">Reference proteome</keyword>
<dbReference type="Gene3D" id="3.90.70.10">
    <property type="entry name" value="Cysteine proteinases"/>
    <property type="match status" value="2"/>
</dbReference>
<evidence type="ECO:0000256" key="4">
    <source>
        <dbReference type="ARBA" id="ARBA00022833"/>
    </source>
</evidence>
<dbReference type="InterPro" id="IPR050185">
    <property type="entry name" value="Ub_carboxyl-term_hydrolase"/>
</dbReference>
<evidence type="ECO:0000259" key="8">
    <source>
        <dbReference type="PROSITE" id="PS50235"/>
    </source>
</evidence>
<dbReference type="EC" id="3.4.19.12" evidence="6"/>
<dbReference type="SUPFAM" id="SSF54001">
    <property type="entry name" value="Cysteine proteinases"/>
    <property type="match status" value="1"/>
</dbReference>
<keyword evidence="6" id="KW-0833">Ubl conjugation pathway</keyword>
<evidence type="ECO:0000313" key="11">
    <source>
        <dbReference type="Proteomes" id="UP000242188"/>
    </source>
</evidence>
<dbReference type="GO" id="GO:0006508">
    <property type="term" value="P:proteolysis"/>
    <property type="evidence" value="ECO:0007669"/>
    <property type="project" value="UniProtKB-KW"/>
</dbReference>
<dbReference type="GO" id="GO:0008270">
    <property type="term" value="F:zinc ion binding"/>
    <property type="evidence" value="ECO:0007669"/>
    <property type="project" value="UniProtKB-KW"/>
</dbReference>
<dbReference type="EMBL" id="NEDP02003922">
    <property type="protein sequence ID" value="OWF47359.1"/>
    <property type="molecule type" value="Genomic_DNA"/>
</dbReference>
<keyword evidence="6" id="KW-0788">Thiol protease</keyword>
<dbReference type="Pfam" id="PF02148">
    <property type="entry name" value="zf-UBP"/>
    <property type="match status" value="1"/>
</dbReference>
<evidence type="ECO:0000256" key="5">
    <source>
        <dbReference type="PROSITE-ProRule" id="PRU00502"/>
    </source>
</evidence>
<keyword evidence="3 5" id="KW-0863">Zinc-finger</keyword>
<dbReference type="AlphaFoldDB" id="A0A210QF76"/>
<dbReference type="Proteomes" id="UP000242188">
    <property type="component" value="Unassembled WGS sequence"/>
</dbReference>
<keyword evidence="2" id="KW-0479">Metal-binding</keyword>
<evidence type="ECO:0000256" key="7">
    <source>
        <dbReference type="SAM" id="MobiDB-lite"/>
    </source>
</evidence>
<dbReference type="PROSITE" id="PS50235">
    <property type="entry name" value="USP_3"/>
    <property type="match status" value="1"/>
</dbReference>
<dbReference type="PROSITE" id="PS50271">
    <property type="entry name" value="ZF_UBP"/>
    <property type="match status" value="1"/>
</dbReference>
<dbReference type="SUPFAM" id="SSF57850">
    <property type="entry name" value="RING/U-box"/>
    <property type="match status" value="1"/>
</dbReference>
<evidence type="ECO:0000256" key="2">
    <source>
        <dbReference type="ARBA" id="ARBA00022723"/>
    </source>
</evidence>
<sequence>METCHHLSKCRPKGSNCSILNPQKWMCYICGTTESVWACLNCPNVACGRFNQEHALKHFSDSKHPLCIEVNSKYVYCYLCDDYVINDNAAGDLKTIRSALSAIATQTFGDVETKGFKLLRSYSHTAITSTLTSKEDDRIATADWHRRQKVLGKTFAAWQAFILDEKNKKTPKKNRRQAEVLVPSPSSPFMRKRTLIPGITGLRNLGNTCYMNSILQILSNLEEFREYFMHLETQSSKSDASSQAASSSTPSPSPSPRSSARLLTRHSSSITPYLSRQSTVECFQHLMTPKSSKNSSTKKEGLSGGSTSCTPVRRQLISTVESKNSAPDKISLHQELNGLFRVLWSGRWAQVSPHALLQAVWQAIPTFKGYAQQDAQEFLCELLDKVQQELAVINDTQDIVNDTFQGQLVSQVTCLKCKNVSETNEPYMDLSLEFPERYQITKKNFKVAQDMCHVTEMLAKFTDVEKLEGKIYSCEKCNKNRRGRCPAKVVYSEAEKQILVKKLPDVLRLHLKRFRWSGRFHREKILTHAAFDETLDLKPFCTPVKGRSEAYQYQLQGVVIHHGKGFGCGHYTSCCWNVDADSWVDCNDARMRLCQLEDVLLSQAYILIYTKIKQTNNNACSSESHCTDYQMTDSQSTVASDSTEKYNLSEGEFTPPLRRLNSSQIIDREITFNFLTPVVHSGAPLSVGVKRASQDSEQNISERVIKRRRSMLW</sequence>
<evidence type="ECO:0000256" key="1">
    <source>
        <dbReference type="ARBA" id="ARBA00000707"/>
    </source>
</evidence>
<reference evidence="10 11" key="1">
    <citation type="journal article" date="2017" name="Nat. Ecol. Evol.">
        <title>Scallop genome provides insights into evolution of bilaterian karyotype and development.</title>
        <authorList>
            <person name="Wang S."/>
            <person name="Zhang J."/>
            <person name="Jiao W."/>
            <person name="Li J."/>
            <person name="Xun X."/>
            <person name="Sun Y."/>
            <person name="Guo X."/>
            <person name="Huan P."/>
            <person name="Dong B."/>
            <person name="Zhang L."/>
            <person name="Hu X."/>
            <person name="Sun X."/>
            <person name="Wang J."/>
            <person name="Zhao C."/>
            <person name="Wang Y."/>
            <person name="Wang D."/>
            <person name="Huang X."/>
            <person name="Wang R."/>
            <person name="Lv J."/>
            <person name="Li Y."/>
            <person name="Zhang Z."/>
            <person name="Liu B."/>
            <person name="Lu W."/>
            <person name="Hui Y."/>
            <person name="Liang J."/>
            <person name="Zhou Z."/>
            <person name="Hou R."/>
            <person name="Li X."/>
            <person name="Liu Y."/>
            <person name="Li H."/>
            <person name="Ning X."/>
            <person name="Lin Y."/>
            <person name="Zhao L."/>
            <person name="Xing Q."/>
            <person name="Dou J."/>
            <person name="Li Y."/>
            <person name="Mao J."/>
            <person name="Guo H."/>
            <person name="Dou H."/>
            <person name="Li T."/>
            <person name="Mu C."/>
            <person name="Jiang W."/>
            <person name="Fu Q."/>
            <person name="Fu X."/>
            <person name="Miao Y."/>
            <person name="Liu J."/>
            <person name="Yu Q."/>
            <person name="Li R."/>
            <person name="Liao H."/>
            <person name="Li X."/>
            <person name="Kong Y."/>
            <person name="Jiang Z."/>
            <person name="Chourrout D."/>
            <person name="Li R."/>
            <person name="Bao Z."/>
        </authorList>
    </citation>
    <scope>NUCLEOTIDE SEQUENCE [LARGE SCALE GENOMIC DNA]</scope>
    <source>
        <strain evidence="10 11">PY_sf001</strain>
    </source>
</reference>
<dbReference type="GO" id="GO:0016579">
    <property type="term" value="P:protein deubiquitination"/>
    <property type="evidence" value="ECO:0007669"/>
    <property type="project" value="InterPro"/>
</dbReference>
<dbReference type="PROSITE" id="PS00973">
    <property type="entry name" value="USP_2"/>
    <property type="match status" value="1"/>
</dbReference>
<evidence type="ECO:0000256" key="6">
    <source>
        <dbReference type="RuleBase" id="RU366025"/>
    </source>
</evidence>
<evidence type="ECO:0000259" key="9">
    <source>
        <dbReference type="PROSITE" id="PS50271"/>
    </source>
</evidence>
<protein>
    <recommendedName>
        <fullName evidence="6">Ubiquitin carboxyl-terminal hydrolase</fullName>
        <ecNumber evidence="6">3.4.19.12</ecNumber>
    </recommendedName>
</protein>
<evidence type="ECO:0000313" key="10">
    <source>
        <dbReference type="EMBL" id="OWF47359.1"/>
    </source>
</evidence>
<dbReference type="OrthoDB" id="21192at2759"/>
<dbReference type="InterPro" id="IPR028889">
    <property type="entry name" value="USP"/>
</dbReference>
<dbReference type="InterPro" id="IPR001607">
    <property type="entry name" value="Znf_UBP"/>
</dbReference>
<comment type="catalytic activity">
    <reaction evidence="1 6">
        <text>Thiol-dependent hydrolysis of ester, thioester, amide, peptide and isopeptide bonds formed by the C-terminal Gly of ubiquitin (a 76-residue protein attached to proteins as an intracellular targeting signal).</text>
        <dbReference type="EC" id="3.4.19.12"/>
    </reaction>
</comment>
<feature type="compositionally biased region" description="Low complexity" evidence="7">
    <location>
        <begin position="235"/>
        <end position="260"/>
    </location>
</feature>
<comment type="caution">
    <text evidence="10">The sequence shown here is derived from an EMBL/GenBank/DDBJ whole genome shotgun (WGS) entry which is preliminary data.</text>
</comment>
<dbReference type="GO" id="GO:0004843">
    <property type="term" value="F:cysteine-type deubiquitinase activity"/>
    <property type="evidence" value="ECO:0007669"/>
    <property type="project" value="UniProtKB-UniRule"/>
</dbReference>
<comment type="similarity">
    <text evidence="6">Belongs to the peptidase C19 family.</text>
</comment>
<evidence type="ECO:0000256" key="3">
    <source>
        <dbReference type="ARBA" id="ARBA00022771"/>
    </source>
</evidence>
<keyword evidence="4" id="KW-0862">Zinc</keyword>
<dbReference type="InterPro" id="IPR001394">
    <property type="entry name" value="Peptidase_C19_UCH"/>
</dbReference>
<feature type="domain" description="UBP-type" evidence="9">
    <location>
        <begin position="2"/>
        <end position="100"/>
    </location>
</feature>
<proteinExistence type="inferred from homology"/>
<feature type="domain" description="USP" evidence="8">
    <location>
        <begin position="200"/>
        <end position="612"/>
    </location>
</feature>
<dbReference type="PANTHER" id="PTHR21646:SF5">
    <property type="entry name" value="UBIQUITIN CARBOXYL-TERMINAL HYDROLASE-RELATED"/>
    <property type="match status" value="1"/>
</dbReference>
<accession>A0A210QF76</accession>
<dbReference type="PANTHER" id="PTHR21646">
    <property type="entry name" value="UBIQUITIN CARBOXYL-TERMINAL HYDROLASE"/>
    <property type="match status" value="1"/>
</dbReference>
<dbReference type="InterPro" id="IPR038765">
    <property type="entry name" value="Papain-like_cys_pep_sf"/>
</dbReference>